<sequence length="124" mass="13331">MPQRVHPPAHLTPIQAPATAPWILPLPPTDLSKLATGFRPASMDDKWLCFSRGDAHAQQNGILLVSLCRSWTSREFVVLRVKTGGGGDAQVCQITWETESGCSEDEAKDLAAGVCRGVLGCEGF</sequence>
<protein>
    <submittedName>
        <fullName evidence="1">Uncharacterized protein</fullName>
    </submittedName>
</protein>
<reference evidence="1 2" key="1">
    <citation type="submission" date="2017-06" db="EMBL/GenBank/DDBJ databases">
        <title>Ant-infecting Ophiocordyceps genomes reveal a high diversity of potential behavioral manipulation genes and a possible major role for enterotoxins.</title>
        <authorList>
            <person name="De Bekker C."/>
            <person name="Evans H.C."/>
            <person name="Brachmann A."/>
            <person name="Hughes D.P."/>
        </authorList>
    </citation>
    <scope>NUCLEOTIDE SEQUENCE [LARGE SCALE GENOMIC DNA]</scope>
    <source>
        <strain evidence="1 2">1348a</strain>
    </source>
</reference>
<gene>
    <name evidence="1" type="ORF">CDD82_6942</name>
</gene>
<accession>A0A2C5YVH0</accession>
<proteinExistence type="predicted"/>
<name>A0A2C5YVH0_9HYPO</name>
<evidence type="ECO:0000313" key="1">
    <source>
        <dbReference type="EMBL" id="PHH82118.1"/>
    </source>
</evidence>
<comment type="caution">
    <text evidence="1">The sequence shown here is derived from an EMBL/GenBank/DDBJ whole genome shotgun (WGS) entry which is preliminary data.</text>
</comment>
<evidence type="ECO:0000313" key="2">
    <source>
        <dbReference type="Proteomes" id="UP000224854"/>
    </source>
</evidence>
<keyword evidence="2" id="KW-1185">Reference proteome</keyword>
<dbReference type="AlphaFoldDB" id="A0A2C5YVH0"/>
<organism evidence="1 2">
    <name type="scientific">Ophiocordyceps australis</name>
    <dbReference type="NCBI Taxonomy" id="1399860"/>
    <lineage>
        <taxon>Eukaryota</taxon>
        <taxon>Fungi</taxon>
        <taxon>Dikarya</taxon>
        <taxon>Ascomycota</taxon>
        <taxon>Pezizomycotina</taxon>
        <taxon>Sordariomycetes</taxon>
        <taxon>Hypocreomycetidae</taxon>
        <taxon>Hypocreales</taxon>
        <taxon>Ophiocordycipitaceae</taxon>
        <taxon>Ophiocordyceps</taxon>
    </lineage>
</organism>
<dbReference type="OrthoDB" id="4521980at2759"/>
<dbReference type="Proteomes" id="UP000224854">
    <property type="component" value="Unassembled WGS sequence"/>
</dbReference>
<dbReference type="EMBL" id="NJEU01000076">
    <property type="protein sequence ID" value="PHH82118.1"/>
    <property type="molecule type" value="Genomic_DNA"/>
</dbReference>